<dbReference type="InterPro" id="IPR006311">
    <property type="entry name" value="TAT_signal"/>
</dbReference>
<gene>
    <name evidence="2" type="ORF">PRZ03_02185</name>
</gene>
<evidence type="ECO:0000256" key="1">
    <source>
        <dbReference type="SAM" id="SignalP"/>
    </source>
</evidence>
<dbReference type="PANTHER" id="PTHR36302">
    <property type="entry name" value="BLR7088 PROTEIN"/>
    <property type="match status" value="1"/>
</dbReference>
<keyword evidence="1" id="KW-0732">Signal</keyword>
<dbReference type="PROSITE" id="PS51318">
    <property type="entry name" value="TAT"/>
    <property type="match status" value="1"/>
</dbReference>
<name>A0ABT5K8V2_9BURK</name>
<feature type="chain" id="PRO_5046154785" evidence="1">
    <location>
        <begin position="29"/>
        <end position="149"/>
    </location>
</feature>
<protein>
    <submittedName>
        <fullName evidence="2">Copper chaperone PCu(A)C</fullName>
    </submittedName>
</protein>
<dbReference type="Gene3D" id="2.60.40.1890">
    <property type="entry name" value="PCu(A)C copper chaperone"/>
    <property type="match status" value="1"/>
</dbReference>
<dbReference type="Proteomes" id="UP001221189">
    <property type="component" value="Unassembled WGS sequence"/>
</dbReference>
<proteinExistence type="predicted"/>
<dbReference type="InterPro" id="IPR058248">
    <property type="entry name" value="Lxx211020-like"/>
</dbReference>
<dbReference type="Pfam" id="PF04314">
    <property type="entry name" value="PCuAC"/>
    <property type="match status" value="1"/>
</dbReference>
<feature type="signal peptide" evidence="1">
    <location>
        <begin position="1"/>
        <end position="28"/>
    </location>
</feature>
<comment type="caution">
    <text evidence="2">The sequence shown here is derived from an EMBL/GenBank/DDBJ whole genome shotgun (WGS) entry which is preliminary data.</text>
</comment>
<evidence type="ECO:0000313" key="2">
    <source>
        <dbReference type="EMBL" id="MDC8770364.1"/>
    </source>
</evidence>
<dbReference type="EMBL" id="JAQQXT010000001">
    <property type="protein sequence ID" value="MDC8770364.1"/>
    <property type="molecule type" value="Genomic_DNA"/>
</dbReference>
<accession>A0ABT5K8V2</accession>
<evidence type="ECO:0000313" key="3">
    <source>
        <dbReference type="Proteomes" id="UP001221189"/>
    </source>
</evidence>
<dbReference type="InterPro" id="IPR007410">
    <property type="entry name" value="LpqE-like"/>
</dbReference>
<dbReference type="RefSeq" id="WP_273598814.1">
    <property type="nucleotide sequence ID" value="NZ_JAQQXT010000001.1"/>
</dbReference>
<dbReference type="SUPFAM" id="SSF110087">
    <property type="entry name" value="DR1885-like metal-binding protein"/>
    <property type="match status" value="1"/>
</dbReference>
<organism evidence="2 3">
    <name type="scientific">Roseateles albus</name>
    <dbReference type="NCBI Taxonomy" id="2987525"/>
    <lineage>
        <taxon>Bacteria</taxon>
        <taxon>Pseudomonadati</taxon>
        <taxon>Pseudomonadota</taxon>
        <taxon>Betaproteobacteria</taxon>
        <taxon>Burkholderiales</taxon>
        <taxon>Sphaerotilaceae</taxon>
        <taxon>Roseateles</taxon>
    </lineage>
</organism>
<keyword evidence="3" id="KW-1185">Reference proteome</keyword>
<dbReference type="InterPro" id="IPR036182">
    <property type="entry name" value="PCuAC_sf"/>
</dbReference>
<reference evidence="2 3" key="1">
    <citation type="submission" date="2022-10" db="EMBL/GenBank/DDBJ databases">
        <title>Paucibacter sp. hw1 Genome sequencing.</title>
        <authorList>
            <person name="Park S."/>
        </authorList>
    </citation>
    <scope>NUCLEOTIDE SEQUENCE [LARGE SCALE GENOMIC DNA]</scope>
    <source>
        <strain evidence="3">hw1</strain>
    </source>
</reference>
<dbReference type="PANTHER" id="PTHR36302:SF1">
    <property type="entry name" value="COPPER CHAPERONE PCU(A)C"/>
    <property type="match status" value="1"/>
</dbReference>
<sequence>MTQHFDRRLLLRGLMASGLLACLPSARACEFFCTTLRVTHPWTRVSAANATTAIVSMKFDEVSENDRLIHLETPVAAGAELGGVGVGASKRELNFLIPAGQETLLSETGTFIRLTGLKHPLELGRSYPLTLVFEKGGRIEADLSVDYES</sequence>